<dbReference type="RefSeq" id="WP_309877174.1">
    <property type="nucleotide sequence ID" value="NZ_CP133838.1"/>
</dbReference>
<dbReference type="Pfam" id="PF00486">
    <property type="entry name" value="Trans_reg_C"/>
    <property type="match status" value="1"/>
</dbReference>
<dbReference type="Proteomes" id="UP001246690">
    <property type="component" value="Chromosome"/>
</dbReference>
<sequence length="265" mass="29968">MMRRVFLINGTLVFDPDKHSLRPVQGHDGRAVVIHTPASECLLKLLEHNNQVLTQKFLFEEVWEKHGSVVTTNTLYQNIASIRKGLKSAGLAEDIIKTMPKMGFKSIAVLRIGVPEDFLSESETQPEVFTNIPASMVENKKTPGRFAHFISSKWSFLFAGLLAVLCWGMLVINLIKEDSFYKNYSYIGLVNGCELYSSYPGVDTSTNSFVAMNKRYPLVCNMGSVVYMTINRLQEGSSVQLCNKKIEIRDAHCKSYFFKRGAYEQ</sequence>
<name>A0ABY9SCB4_9ENTR</name>
<evidence type="ECO:0000259" key="4">
    <source>
        <dbReference type="PROSITE" id="PS51755"/>
    </source>
</evidence>
<proteinExistence type="predicted"/>
<dbReference type="SMART" id="SM00862">
    <property type="entry name" value="Trans_reg_C"/>
    <property type="match status" value="1"/>
</dbReference>
<keyword evidence="3" id="KW-0812">Transmembrane</keyword>
<evidence type="ECO:0000313" key="6">
    <source>
        <dbReference type="Proteomes" id="UP001246690"/>
    </source>
</evidence>
<dbReference type="Gene3D" id="1.10.10.10">
    <property type="entry name" value="Winged helix-like DNA-binding domain superfamily/Winged helix DNA-binding domain"/>
    <property type="match status" value="1"/>
</dbReference>
<dbReference type="InterPro" id="IPR016032">
    <property type="entry name" value="Sig_transdc_resp-reg_C-effctor"/>
</dbReference>
<evidence type="ECO:0000256" key="3">
    <source>
        <dbReference type="SAM" id="Phobius"/>
    </source>
</evidence>
<gene>
    <name evidence="5" type="ORF">RHD99_00965</name>
</gene>
<feature type="domain" description="OmpR/PhoB-type" evidence="4">
    <location>
        <begin position="3"/>
        <end position="108"/>
    </location>
</feature>
<keyword evidence="3" id="KW-1133">Transmembrane helix</keyword>
<evidence type="ECO:0000256" key="1">
    <source>
        <dbReference type="ARBA" id="ARBA00023125"/>
    </source>
</evidence>
<dbReference type="EMBL" id="CP133838">
    <property type="protein sequence ID" value="WMY74588.1"/>
    <property type="molecule type" value="Genomic_DNA"/>
</dbReference>
<feature type="DNA-binding region" description="OmpR/PhoB-type" evidence="2">
    <location>
        <begin position="3"/>
        <end position="108"/>
    </location>
</feature>
<dbReference type="InterPro" id="IPR001867">
    <property type="entry name" value="OmpR/PhoB-type_DNA-bd"/>
</dbReference>
<reference evidence="5 6" key="1">
    <citation type="submission" date="2023-09" db="EMBL/GenBank/DDBJ databases">
        <title>Buttiauxella selenatireducens sp. nov., isolated from the rhizosphere of Cardamine hupingshanesis.</title>
        <authorList>
            <person name="Zhang S."/>
            <person name="Xu Z."/>
            <person name="Wang H."/>
            <person name="Guo Y."/>
        </authorList>
    </citation>
    <scope>NUCLEOTIDE SEQUENCE [LARGE SCALE GENOMIC DNA]</scope>
    <source>
        <strain evidence="5 6">R73</strain>
    </source>
</reference>
<protein>
    <submittedName>
        <fullName evidence="5">Winged helix-turn-helix domain-containing protein</fullName>
    </submittedName>
</protein>
<dbReference type="CDD" id="cd00383">
    <property type="entry name" value="trans_reg_C"/>
    <property type="match status" value="1"/>
</dbReference>
<dbReference type="PROSITE" id="PS51755">
    <property type="entry name" value="OMPR_PHOB"/>
    <property type="match status" value="1"/>
</dbReference>
<evidence type="ECO:0000313" key="5">
    <source>
        <dbReference type="EMBL" id="WMY74588.1"/>
    </source>
</evidence>
<keyword evidence="6" id="KW-1185">Reference proteome</keyword>
<organism evidence="5 6">
    <name type="scientific">Buttiauxella selenatireducens</name>
    <dbReference type="NCBI Taxonomy" id="3073902"/>
    <lineage>
        <taxon>Bacteria</taxon>
        <taxon>Pseudomonadati</taxon>
        <taxon>Pseudomonadota</taxon>
        <taxon>Gammaproteobacteria</taxon>
        <taxon>Enterobacterales</taxon>
        <taxon>Enterobacteriaceae</taxon>
        <taxon>Buttiauxella</taxon>
    </lineage>
</organism>
<feature type="transmembrane region" description="Helical" evidence="3">
    <location>
        <begin position="154"/>
        <end position="175"/>
    </location>
</feature>
<dbReference type="InterPro" id="IPR036388">
    <property type="entry name" value="WH-like_DNA-bd_sf"/>
</dbReference>
<keyword evidence="1 2" id="KW-0238">DNA-binding</keyword>
<accession>A0ABY9SCB4</accession>
<evidence type="ECO:0000256" key="2">
    <source>
        <dbReference type="PROSITE-ProRule" id="PRU01091"/>
    </source>
</evidence>
<dbReference type="SUPFAM" id="SSF46894">
    <property type="entry name" value="C-terminal effector domain of the bipartite response regulators"/>
    <property type="match status" value="1"/>
</dbReference>
<keyword evidence="3" id="KW-0472">Membrane</keyword>